<organism evidence="3 4">
    <name type="scientific">Aplysia californica</name>
    <name type="common">California sea hare</name>
    <dbReference type="NCBI Taxonomy" id="6500"/>
    <lineage>
        <taxon>Eukaryota</taxon>
        <taxon>Metazoa</taxon>
        <taxon>Spiralia</taxon>
        <taxon>Lophotrochozoa</taxon>
        <taxon>Mollusca</taxon>
        <taxon>Gastropoda</taxon>
        <taxon>Heterobranchia</taxon>
        <taxon>Euthyneura</taxon>
        <taxon>Tectipleura</taxon>
        <taxon>Aplysiida</taxon>
        <taxon>Aplysioidea</taxon>
        <taxon>Aplysiidae</taxon>
        <taxon>Aplysia</taxon>
    </lineage>
</organism>
<dbReference type="InterPro" id="IPR036273">
    <property type="entry name" value="CRAL/TRIO_N_dom_sf"/>
</dbReference>
<feature type="region of interest" description="Disordered" evidence="1">
    <location>
        <begin position="299"/>
        <end position="318"/>
    </location>
</feature>
<dbReference type="InterPro" id="IPR036865">
    <property type="entry name" value="CRAL-TRIO_dom_sf"/>
</dbReference>
<dbReference type="PANTHER" id="PTHR45824">
    <property type="entry name" value="GH16843P"/>
    <property type="match status" value="1"/>
</dbReference>
<dbReference type="SUPFAM" id="SSF46938">
    <property type="entry name" value="CRAL/TRIO N-terminal domain"/>
    <property type="match status" value="1"/>
</dbReference>
<evidence type="ECO:0000259" key="2">
    <source>
        <dbReference type="PROSITE" id="PS50191"/>
    </source>
</evidence>
<name>A0ABM1VUD2_APLCA</name>
<dbReference type="InterPro" id="IPR052578">
    <property type="entry name" value="PI_Transfer_CRAL-TRIO"/>
</dbReference>
<dbReference type="Pfam" id="PF00650">
    <property type="entry name" value="CRAL_TRIO"/>
    <property type="match status" value="1"/>
</dbReference>
<dbReference type="CDD" id="cd00170">
    <property type="entry name" value="SEC14"/>
    <property type="match status" value="1"/>
</dbReference>
<dbReference type="GeneID" id="106011957"/>
<proteinExistence type="predicted"/>
<feature type="region of interest" description="Disordered" evidence="1">
    <location>
        <begin position="1"/>
        <end position="40"/>
    </location>
</feature>
<dbReference type="InterPro" id="IPR001251">
    <property type="entry name" value="CRAL-TRIO_dom"/>
</dbReference>
<feature type="region of interest" description="Disordered" evidence="1">
    <location>
        <begin position="330"/>
        <end position="410"/>
    </location>
</feature>
<accession>A0ABM1VUD2</accession>
<dbReference type="PANTHER" id="PTHR45824:SF29">
    <property type="entry name" value="GH16843P"/>
    <property type="match status" value="1"/>
</dbReference>
<reference evidence="4" key="1">
    <citation type="submission" date="2025-08" db="UniProtKB">
        <authorList>
            <consortium name="RefSeq"/>
        </authorList>
    </citation>
    <scope>IDENTIFICATION</scope>
</reference>
<dbReference type="PROSITE" id="PS50191">
    <property type="entry name" value="CRAL_TRIO"/>
    <property type="match status" value="1"/>
</dbReference>
<gene>
    <name evidence="4" type="primary">LOC106011957</name>
</gene>
<evidence type="ECO:0000313" key="3">
    <source>
        <dbReference type="Proteomes" id="UP000694888"/>
    </source>
</evidence>
<dbReference type="SUPFAM" id="SSF52087">
    <property type="entry name" value="CRAL/TRIO domain"/>
    <property type="match status" value="1"/>
</dbReference>
<feature type="compositionally biased region" description="Low complexity" evidence="1">
    <location>
        <begin position="340"/>
        <end position="352"/>
    </location>
</feature>
<dbReference type="RefSeq" id="XP_035826024.1">
    <property type="nucleotide sequence ID" value="XM_035970131.1"/>
</dbReference>
<evidence type="ECO:0000313" key="4">
    <source>
        <dbReference type="RefSeq" id="XP_035826024.1"/>
    </source>
</evidence>
<keyword evidence="3" id="KW-1185">Reference proteome</keyword>
<feature type="domain" description="CRAL-TRIO" evidence="2">
    <location>
        <begin position="111"/>
        <end position="264"/>
    </location>
</feature>
<evidence type="ECO:0000256" key="1">
    <source>
        <dbReference type="SAM" id="MobiDB-lite"/>
    </source>
</evidence>
<dbReference type="SMART" id="SM00516">
    <property type="entry name" value="SEC14"/>
    <property type="match status" value="1"/>
</dbReference>
<feature type="region of interest" description="Disordered" evidence="1">
    <location>
        <begin position="264"/>
        <end position="285"/>
    </location>
</feature>
<sequence>MFLSALHSFDEDDGVGNESGEPDQRSEIMDKGNAMSSLKERMRDVTPLPDEPEFTTSDETIVRFLKSTGWKYKDAEKALLQTVEYRRKNQPLRLDCEWCHTRPGYHSMRQVGHDESGRPVVYANFAQASTHKNSVDDVIGHVTYLIENAKATMAPGSSTWVFVIDCTGMTLSACNPKLGYGMSNVLSHHYPERLGMVICVNHSPMFHGVWKALKKLLSPATVSKMRLVRSESKIRQAFSTFFPDDLSAWLLDEIALNRQKPLPQGQQEFWNPPPEPSTHDPRGCPSYVRNYLNGFSRRSSALVPGQPKPHLPHPNIVDSLGSRVKAVSLNPEEEAERAEAIAASADSYSASSGEDDLDDSNDEVDADVYNDENNEKNCPSEIEGLSGDGRSGSAGRVVAPPMASKNSVLQ</sequence>
<feature type="compositionally biased region" description="Acidic residues" evidence="1">
    <location>
        <begin position="353"/>
        <end position="372"/>
    </location>
</feature>
<protein>
    <submittedName>
        <fullName evidence="4">SEC14 cytosolic factor</fullName>
    </submittedName>
</protein>
<dbReference type="Proteomes" id="UP000694888">
    <property type="component" value="Unplaced"/>
</dbReference>
<dbReference type="Gene3D" id="3.40.525.10">
    <property type="entry name" value="CRAL-TRIO lipid binding domain"/>
    <property type="match status" value="1"/>
</dbReference>